<dbReference type="EMBL" id="SOBH01000002">
    <property type="protein sequence ID" value="TDT75445.1"/>
    <property type="molecule type" value="Genomic_DNA"/>
</dbReference>
<name>A0A4V6Q3A3_9RHOB</name>
<dbReference type="AlphaFoldDB" id="A0A4V6Q3A3"/>
<dbReference type="Gene3D" id="1.20.120.330">
    <property type="entry name" value="Nucleotidyltransferases domain 2"/>
    <property type="match status" value="1"/>
</dbReference>
<accession>A0A4V6Q3A3</accession>
<dbReference type="RefSeq" id="WP_162848072.1">
    <property type="nucleotide sequence ID" value="NZ_SOBH01000002.1"/>
</dbReference>
<evidence type="ECO:0000313" key="2">
    <source>
        <dbReference type="Proteomes" id="UP000294563"/>
    </source>
</evidence>
<proteinExistence type="predicted"/>
<dbReference type="InterPro" id="IPR038026">
    <property type="entry name" value="MtlR-like_sf"/>
</dbReference>
<evidence type="ECO:0000313" key="1">
    <source>
        <dbReference type="EMBL" id="TDT75445.1"/>
    </source>
</evidence>
<evidence type="ECO:0008006" key="3">
    <source>
        <dbReference type="Google" id="ProtNLM"/>
    </source>
</evidence>
<gene>
    <name evidence="1" type="ORF">BDE40_2176</name>
</gene>
<keyword evidence="2" id="KW-1185">Reference proteome</keyword>
<sequence>MSDWMKHLDRLPKILDAILDESERGAVLLSCHIIDDFLMEMIKTHKAEGVSQKVLADTTGYGGAFGSLSMKSKALFVLGILTEQSFSAIEKLRGIRNKAAHSSQVFRISDHQERFDLAIKSFGDGGVNNVALNMAMHNFLEKMLAMGPDLESKMGRNPFPDQQSCVDYLAGNDDLTSKLQEQMPKWQVAILTHLIIETIALNFENYYKSPNA</sequence>
<reference evidence="1 2" key="1">
    <citation type="submission" date="2019-03" db="EMBL/GenBank/DDBJ databases">
        <title>Genomic Encyclopedia of Archaeal and Bacterial Type Strains, Phase II (KMG-II): from individual species to whole genera.</title>
        <authorList>
            <person name="Goeker M."/>
        </authorList>
    </citation>
    <scope>NUCLEOTIDE SEQUENCE [LARGE SCALE GENOMIC DNA]</scope>
    <source>
        <strain evidence="1 2">DSM 29467</strain>
    </source>
</reference>
<organism evidence="1 2">
    <name type="scientific">Litoreibacter halocynthiae</name>
    <dbReference type="NCBI Taxonomy" id="1242689"/>
    <lineage>
        <taxon>Bacteria</taxon>
        <taxon>Pseudomonadati</taxon>
        <taxon>Pseudomonadota</taxon>
        <taxon>Alphaproteobacteria</taxon>
        <taxon>Rhodobacterales</taxon>
        <taxon>Roseobacteraceae</taxon>
        <taxon>Litoreibacter</taxon>
    </lineage>
</organism>
<dbReference type="SUPFAM" id="SSF158668">
    <property type="entry name" value="MtlR-like"/>
    <property type="match status" value="1"/>
</dbReference>
<comment type="caution">
    <text evidence="1">The sequence shown here is derived from an EMBL/GenBank/DDBJ whole genome shotgun (WGS) entry which is preliminary data.</text>
</comment>
<dbReference type="Proteomes" id="UP000294563">
    <property type="component" value="Unassembled WGS sequence"/>
</dbReference>
<protein>
    <recommendedName>
        <fullName evidence="3">Mannitol repressor</fullName>
    </recommendedName>
</protein>